<accession>A0A0R0LR70</accession>
<gene>
    <name evidence="1" type="ORF">M153_15704000734</name>
</gene>
<dbReference type="GO" id="GO:0003677">
    <property type="term" value="F:DNA binding"/>
    <property type="evidence" value="ECO:0007669"/>
    <property type="project" value="TreeGrafter"/>
</dbReference>
<keyword evidence="2" id="KW-1185">Reference proteome</keyword>
<organism evidence="1 2">
    <name type="scientific">Pseudoloma neurophilia</name>
    <dbReference type="NCBI Taxonomy" id="146866"/>
    <lineage>
        <taxon>Eukaryota</taxon>
        <taxon>Fungi</taxon>
        <taxon>Fungi incertae sedis</taxon>
        <taxon>Microsporidia</taxon>
        <taxon>Pseudoloma</taxon>
    </lineage>
</organism>
<dbReference type="Proteomes" id="UP000051530">
    <property type="component" value="Unassembled WGS sequence"/>
</dbReference>
<dbReference type="AlphaFoldDB" id="A0A0R0LR70"/>
<sequence>HNTNYNNCNTLFALFWLIKMFNFTGYLHSYEEAYLLIHAVRLGFIEPKRERLSLKEREKIKSGSIFIFMEKQTLIMRWTDGMTWSPSKILGSFLLYKQVPKFLTKNATKKSGLLKNQRQKCIPLEKQLQKDKFHMHKKTISLTHENETYHIISYFEPIFDKRGISELPFFLSLQRAIQKYPELQNDRFIEILIEKNINISRKYNILEFKPENLRPRIDRDQMIKDAVNVLSTCFKHQI</sequence>
<reference evidence="1 2" key="1">
    <citation type="submission" date="2015-07" db="EMBL/GenBank/DDBJ databases">
        <title>The genome of Pseudoloma neurophilia, a relevant intracellular parasite of the zebrafish.</title>
        <authorList>
            <person name="Ndikumana S."/>
            <person name="Pelin A."/>
            <person name="Sanders J."/>
            <person name="Corradi N."/>
        </authorList>
    </citation>
    <scope>NUCLEOTIDE SEQUENCE [LARGE SCALE GENOMIC DNA]</scope>
    <source>
        <strain evidence="1 2">MK1</strain>
    </source>
</reference>
<feature type="non-terminal residue" evidence="1">
    <location>
        <position position="1"/>
    </location>
</feature>
<name>A0A0R0LR70_9MICR</name>
<dbReference type="OrthoDB" id="5572844at2759"/>
<dbReference type="PANTHER" id="PTHR28027">
    <property type="entry name" value="TRANSCRIPTIONAL REGULATOR MIT1"/>
    <property type="match status" value="1"/>
</dbReference>
<proteinExistence type="predicted"/>
<dbReference type="EMBL" id="LGUB01001333">
    <property type="protein sequence ID" value="KRH91980.1"/>
    <property type="molecule type" value="Genomic_DNA"/>
</dbReference>
<comment type="caution">
    <text evidence="1">The sequence shown here is derived from an EMBL/GenBank/DDBJ whole genome shotgun (WGS) entry which is preliminary data.</text>
</comment>
<dbReference type="VEuPathDB" id="MicrosporidiaDB:M153_15704000734"/>
<dbReference type="PANTHER" id="PTHR28027:SF2">
    <property type="entry name" value="TRANSCRIPTIONAL REGULATOR MIT1"/>
    <property type="match status" value="1"/>
</dbReference>
<dbReference type="InterPro" id="IPR018608">
    <property type="entry name" value="Gti1/Pac2"/>
</dbReference>
<evidence type="ECO:0000313" key="1">
    <source>
        <dbReference type="EMBL" id="KRH91980.1"/>
    </source>
</evidence>
<dbReference type="Pfam" id="PF09729">
    <property type="entry name" value="Gti1_Pac2"/>
    <property type="match status" value="1"/>
</dbReference>
<protein>
    <submittedName>
        <fullName evidence="1">Gluconate transport-inducing protein</fullName>
    </submittedName>
</protein>
<evidence type="ECO:0000313" key="2">
    <source>
        <dbReference type="Proteomes" id="UP000051530"/>
    </source>
</evidence>